<feature type="compositionally biased region" description="Basic residues" evidence="1">
    <location>
        <begin position="32"/>
        <end position="42"/>
    </location>
</feature>
<sequence>MYFQRGPFTRARLLPSPHLFEPWQGAESSRSVVKRRRRRRQRQQQQQRLRTRSFPSVPSFSVMQRNPGESLPTSNRCGKDAGSPRGDQASAQGTRSPRGA</sequence>
<proteinExistence type="predicted"/>
<name>A0AAW0IXI4_MYOGA</name>
<keyword evidence="3" id="KW-1185">Reference proteome</keyword>
<feature type="compositionally biased region" description="Polar residues" evidence="1">
    <location>
        <begin position="89"/>
        <end position="100"/>
    </location>
</feature>
<evidence type="ECO:0000313" key="2">
    <source>
        <dbReference type="EMBL" id="KAK7819213.1"/>
    </source>
</evidence>
<reference evidence="2 3" key="1">
    <citation type="journal article" date="2023" name="bioRxiv">
        <title>Conserved and derived expression patterns and positive selection on dental genes reveal complex evolutionary context of ever-growing rodent molars.</title>
        <authorList>
            <person name="Calamari Z.T."/>
            <person name="Song A."/>
            <person name="Cohen E."/>
            <person name="Akter M."/>
            <person name="Roy R.D."/>
            <person name="Hallikas O."/>
            <person name="Christensen M.M."/>
            <person name="Li P."/>
            <person name="Marangoni P."/>
            <person name="Jernvall J."/>
            <person name="Klein O.D."/>
        </authorList>
    </citation>
    <scope>NUCLEOTIDE SEQUENCE [LARGE SCALE GENOMIC DNA]</scope>
    <source>
        <strain evidence="2">V071</strain>
    </source>
</reference>
<feature type="region of interest" description="Disordered" evidence="1">
    <location>
        <begin position="20"/>
        <end position="100"/>
    </location>
</feature>
<accession>A0AAW0IXI4</accession>
<protein>
    <submittedName>
        <fullName evidence="2">Uncharacterized protein</fullName>
    </submittedName>
</protein>
<evidence type="ECO:0000313" key="3">
    <source>
        <dbReference type="Proteomes" id="UP001488838"/>
    </source>
</evidence>
<evidence type="ECO:0000256" key="1">
    <source>
        <dbReference type="SAM" id="MobiDB-lite"/>
    </source>
</evidence>
<comment type="caution">
    <text evidence="2">The sequence shown here is derived from an EMBL/GenBank/DDBJ whole genome shotgun (WGS) entry which is preliminary data.</text>
</comment>
<gene>
    <name evidence="2" type="ORF">U0070_008341</name>
</gene>
<dbReference type="EMBL" id="JBBHLL010000082">
    <property type="protein sequence ID" value="KAK7819213.1"/>
    <property type="molecule type" value="Genomic_DNA"/>
</dbReference>
<dbReference type="AlphaFoldDB" id="A0AAW0IXI4"/>
<dbReference type="Proteomes" id="UP001488838">
    <property type="component" value="Unassembled WGS sequence"/>
</dbReference>
<feature type="compositionally biased region" description="Polar residues" evidence="1">
    <location>
        <begin position="53"/>
        <end position="64"/>
    </location>
</feature>
<organism evidence="2 3">
    <name type="scientific">Myodes glareolus</name>
    <name type="common">Bank vole</name>
    <name type="synonym">Clethrionomys glareolus</name>
    <dbReference type="NCBI Taxonomy" id="447135"/>
    <lineage>
        <taxon>Eukaryota</taxon>
        <taxon>Metazoa</taxon>
        <taxon>Chordata</taxon>
        <taxon>Craniata</taxon>
        <taxon>Vertebrata</taxon>
        <taxon>Euteleostomi</taxon>
        <taxon>Mammalia</taxon>
        <taxon>Eutheria</taxon>
        <taxon>Euarchontoglires</taxon>
        <taxon>Glires</taxon>
        <taxon>Rodentia</taxon>
        <taxon>Myomorpha</taxon>
        <taxon>Muroidea</taxon>
        <taxon>Cricetidae</taxon>
        <taxon>Arvicolinae</taxon>
        <taxon>Myodes</taxon>
    </lineage>
</organism>